<protein>
    <recommendedName>
        <fullName evidence="4">Metalloprotease</fullName>
    </recommendedName>
</protein>
<dbReference type="KEGG" id="psti:SOO65_13330"/>
<dbReference type="RefSeq" id="WP_321390795.1">
    <property type="nucleotide sequence ID" value="NZ_CP139487.1"/>
</dbReference>
<dbReference type="Proteomes" id="UP001324634">
    <property type="component" value="Chromosome"/>
</dbReference>
<name>A0AAX4HKB9_9BACT</name>
<keyword evidence="1" id="KW-0732">Signal</keyword>
<organism evidence="2 3">
    <name type="scientific">Peredibacter starrii</name>
    <dbReference type="NCBI Taxonomy" id="28202"/>
    <lineage>
        <taxon>Bacteria</taxon>
        <taxon>Pseudomonadati</taxon>
        <taxon>Bdellovibrionota</taxon>
        <taxon>Bacteriovoracia</taxon>
        <taxon>Bacteriovoracales</taxon>
        <taxon>Bacteriovoracaceae</taxon>
        <taxon>Peredibacter</taxon>
    </lineage>
</organism>
<dbReference type="AlphaFoldDB" id="A0AAX4HKB9"/>
<sequence length="287" mass="30979">MKFLTALVLSMALAAPSFACTEDGKGGFLPENDLSIPVGSKLAGGLTEAQFNAVIDKLEVIYAPIVSQMGGRLTINRKWEDATVNANATRMGGWIVNMYGGLARHSTITEDGFALVLCHEIGHHLGGAPKVGNLFNRWASNEGQSDYFATLKCLRKAFLNDNNAQAISRMNVPTTLSQACAKAWPNKDDRAICIRGGMAGVSVAGLFAALRNQPEGKFETPDTNVVSRTDDAHPAHQCRLDTYFQGALCEKSFNEDVSQSDEVRATCHGSTGAKVGLRPLCWFKPKK</sequence>
<reference evidence="2 3" key="1">
    <citation type="submission" date="2023-11" db="EMBL/GenBank/DDBJ databases">
        <title>Peredibacter starrii A3.12.</title>
        <authorList>
            <person name="Mitchell R.J."/>
        </authorList>
    </citation>
    <scope>NUCLEOTIDE SEQUENCE [LARGE SCALE GENOMIC DNA]</scope>
    <source>
        <strain evidence="2 3">A3.12</strain>
    </source>
</reference>
<evidence type="ECO:0000256" key="1">
    <source>
        <dbReference type="SAM" id="SignalP"/>
    </source>
</evidence>
<feature type="chain" id="PRO_5043769184" description="Metalloprotease" evidence="1">
    <location>
        <begin position="20"/>
        <end position="287"/>
    </location>
</feature>
<evidence type="ECO:0000313" key="3">
    <source>
        <dbReference type="Proteomes" id="UP001324634"/>
    </source>
</evidence>
<evidence type="ECO:0000313" key="2">
    <source>
        <dbReference type="EMBL" id="WPU63671.1"/>
    </source>
</evidence>
<feature type="signal peptide" evidence="1">
    <location>
        <begin position="1"/>
        <end position="19"/>
    </location>
</feature>
<accession>A0AAX4HKB9</accession>
<evidence type="ECO:0008006" key="4">
    <source>
        <dbReference type="Google" id="ProtNLM"/>
    </source>
</evidence>
<dbReference type="EMBL" id="CP139487">
    <property type="protein sequence ID" value="WPU63671.1"/>
    <property type="molecule type" value="Genomic_DNA"/>
</dbReference>
<gene>
    <name evidence="2" type="ORF">SOO65_13330</name>
</gene>
<proteinExistence type="predicted"/>
<keyword evidence="3" id="KW-1185">Reference proteome</keyword>